<evidence type="ECO:0000313" key="7">
    <source>
        <dbReference type="EMBL" id="RDW80805.1"/>
    </source>
</evidence>
<comment type="caution">
    <text evidence="7">The sequence shown here is derived from an EMBL/GenBank/DDBJ whole genome shotgun (WGS) entry which is preliminary data.</text>
</comment>
<evidence type="ECO:0000256" key="4">
    <source>
        <dbReference type="ARBA" id="ARBA00023125"/>
    </source>
</evidence>
<protein>
    <submittedName>
        <fullName evidence="7">Uncharacterized protein</fullName>
    </submittedName>
</protein>
<dbReference type="PANTHER" id="PTHR36206:SF4">
    <property type="entry name" value="HYPOTHETICAL CONSERVED PROTEIN (EUROFUNG)-RELATED"/>
    <property type="match status" value="1"/>
</dbReference>
<proteinExistence type="predicted"/>
<keyword evidence="8" id="KW-1185">Reference proteome</keyword>
<reference evidence="7 8" key="1">
    <citation type="journal article" date="2018" name="IMA Fungus">
        <title>IMA Genome-F 9: Draft genome sequence of Annulohypoxylon stygium, Aspergillus mulundensis, Berkeleyomyces basicola (syn. Thielaviopsis basicola), Ceratocystis smalleyi, two Cercospora beticola strains, Coleophoma cylindrospora, Fusarium fracticaudum, Phialophora cf. hyalina, and Morchella septimelata.</title>
        <authorList>
            <person name="Wingfield B.D."/>
            <person name="Bills G.F."/>
            <person name="Dong Y."/>
            <person name="Huang W."/>
            <person name="Nel W.J."/>
            <person name="Swalarsk-Parry B.S."/>
            <person name="Vaghefi N."/>
            <person name="Wilken P.M."/>
            <person name="An Z."/>
            <person name="de Beer Z.W."/>
            <person name="De Vos L."/>
            <person name="Chen L."/>
            <person name="Duong T.A."/>
            <person name="Gao Y."/>
            <person name="Hammerbacher A."/>
            <person name="Kikkert J.R."/>
            <person name="Li Y."/>
            <person name="Li H."/>
            <person name="Li K."/>
            <person name="Li Q."/>
            <person name="Liu X."/>
            <person name="Ma X."/>
            <person name="Naidoo K."/>
            <person name="Pethybridge S.J."/>
            <person name="Sun J."/>
            <person name="Steenkamp E.T."/>
            <person name="van der Nest M.A."/>
            <person name="van Wyk S."/>
            <person name="Wingfield M.J."/>
            <person name="Xiong C."/>
            <person name="Yue Q."/>
            <person name="Zhang X."/>
        </authorList>
    </citation>
    <scope>NUCLEOTIDE SEQUENCE [LARGE SCALE GENOMIC DNA]</scope>
    <source>
        <strain evidence="7 8">BP5796</strain>
    </source>
</reference>
<accession>A0A3D8S3F6</accession>
<dbReference type="EMBL" id="PDLN01000007">
    <property type="protein sequence ID" value="RDW80805.1"/>
    <property type="molecule type" value="Genomic_DNA"/>
</dbReference>
<keyword evidence="2" id="KW-0862">Zinc</keyword>
<keyword evidence="1" id="KW-0479">Metal-binding</keyword>
<dbReference type="AlphaFoldDB" id="A0A3D8S3F6"/>
<evidence type="ECO:0000313" key="8">
    <source>
        <dbReference type="Proteomes" id="UP000256328"/>
    </source>
</evidence>
<dbReference type="PANTHER" id="PTHR36206">
    <property type="entry name" value="ASPERCRYPTIN BIOSYNTHESIS CLUSTER-SPECIFIC TRANSCRIPTION REGULATOR ATNN-RELATED"/>
    <property type="match status" value="1"/>
</dbReference>
<evidence type="ECO:0000256" key="2">
    <source>
        <dbReference type="ARBA" id="ARBA00022833"/>
    </source>
</evidence>
<name>A0A3D8S3F6_9HELO</name>
<keyword evidence="4" id="KW-0238">DNA-binding</keyword>
<dbReference type="InterPro" id="IPR052360">
    <property type="entry name" value="Transcr_Regulatory_Proteins"/>
</dbReference>
<dbReference type="Proteomes" id="UP000256328">
    <property type="component" value="Unassembled WGS sequence"/>
</dbReference>
<dbReference type="OrthoDB" id="2593732at2759"/>
<keyword evidence="3" id="KW-0805">Transcription regulation</keyword>
<dbReference type="GO" id="GO:0003677">
    <property type="term" value="F:DNA binding"/>
    <property type="evidence" value="ECO:0007669"/>
    <property type="project" value="UniProtKB-KW"/>
</dbReference>
<gene>
    <name evidence="7" type="ORF">BP5796_05503</name>
</gene>
<evidence type="ECO:0000256" key="6">
    <source>
        <dbReference type="ARBA" id="ARBA00023242"/>
    </source>
</evidence>
<organism evidence="7 8">
    <name type="scientific">Coleophoma crateriformis</name>
    <dbReference type="NCBI Taxonomy" id="565419"/>
    <lineage>
        <taxon>Eukaryota</taxon>
        <taxon>Fungi</taxon>
        <taxon>Dikarya</taxon>
        <taxon>Ascomycota</taxon>
        <taxon>Pezizomycotina</taxon>
        <taxon>Leotiomycetes</taxon>
        <taxon>Helotiales</taxon>
        <taxon>Dermateaceae</taxon>
        <taxon>Coleophoma</taxon>
    </lineage>
</organism>
<sequence length="212" mass="24114">MSEGNASAPAGDQLMADALASQAVYTAELLRWKQAFDAYVHRGINYEQLGIITIRLHYLTSHITVVTVLAPDEMAYDDFTLEMKQLVDLSREALGFLNKTPVRFTVDLGVVVPLYFVALKCRLHHIRSQAVKLLVSNPRREGLWDSVFAGKAAEWVQKVEEEHQDNGQIPSWARVRNVHTTFNLQRRKADLECRQRLAENGEFISKFGSITW</sequence>
<evidence type="ECO:0000256" key="5">
    <source>
        <dbReference type="ARBA" id="ARBA00023163"/>
    </source>
</evidence>
<keyword evidence="6" id="KW-0539">Nucleus</keyword>
<evidence type="ECO:0000256" key="1">
    <source>
        <dbReference type="ARBA" id="ARBA00022723"/>
    </source>
</evidence>
<keyword evidence="5" id="KW-0804">Transcription</keyword>
<dbReference type="GO" id="GO:0046872">
    <property type="term" value="F:metal ion binding"/>
    <property type="evidence" value="ECO:0007669"/>
    <property type="project" value="UniProtKB-KW"/>
</dbReference>
<evidence type="ECO:0000256" key="3">
    <source>
        <dbReference type="ARBA" id="ARBA00023015"/>
    </source>
</evidence>